<evidence type="ECO:0000256" key="3">
    <source>
        <dbReference type="ARBA" id="ARBA00022692"/>
    </source>
</evidence>
<keyword evidence="2" id="KW-1003">Cell membrane</keyword>
<dbReference type="Pfam" id="PF03626">
    <property type="entry name" value="COX4_pro"/>
    <property type="match status" value="1"/>
</dbReference>
<name>A0A3B1BTY4_9ZZZZ</name>
<keyword evidence="5 6" id="KW-0472">Membrane</keyword>
<evidence type="ECO:0000256" key="6">
    <source>
        <dbReference type="SAM" id="Phobius"/>
    </source>
</evidence>
<feature type="transmembrane region" description="Helical" evidence="6">
    <location>
        <begin position="9"/>
        <end position="32"/>
    </location>
</feature>
<accession>A0A3B1BTY4</accession>
<protein>
    <recommendedName>
        <fullName evidence="8">Cytochrome c oxidase subunit IV</fullName>
    </recommendedName>
</protein>
<evidence type="ECO:0000256" key="2">
    <source>
        <dbReference type="ARBA" id="ARBA00022475"/>
    </source>
</evidence>
<proteinExistence type="predicted"/>
<evidence type="ECO:0000256" key="5">
    <source>
        <dbReference type="ARBA" id="ARBA00023136"/>
    </source>
</evidence>
<evidence type="ECO:0008006" key="8">
    <source>
        <dbReference type="Google" id="ProtNLM"/>
    </source>
</evidence>
<dbReference type="EMBL" id="UOFZ01000163">
    <property type="protein sequence ID" value="VAX14190.1"/>
    <property type="molecule type" value="Genomic_DNA"/>
</dbReference>
<comment type="subcellular location">
    <subcellularLocation>
        <location evidence="1">Cell membrane</location>
        <topology evidence="1">Multi-pass membrane protein</topology>
    </subcellularLocation>
</comment>
<organism evidence="7">
    <name type="scientific">hydrothermal vent metagenome</name>
    <dbReference type="NCBI Taxonomy" id="652676"/>
    <lineage>
        <taxon>unclassified sequences</taxon>
        <taxon>metagenomes</taxon>
        <taxon>ecological metagenomes</taxon>
    </lineage>
</organism>
<sequence>MQAPKKTFLYLRPCTWVWLLLMALTLMILAVAETGMSGGYIVSLLIISMLVKTQIVADYFMGLKRVRLRWRLIVSAYLLVVMSMIGLAYQLSVS</sequence>
<keyword evidence="3 6" id="KW-0812">Transmembrane</keyword>
<feature type="transmembrane region" description="Helical" evidence="6">
    <location>
        <begin position="72"/>
        <end position="91"/>
    </location>
</feature>
<reference evidence="7" key="1">
    <citation type="submission" date="2018-06" db="EMBL/GenBank/DDBJ databases">
        <authorList>
            <person name="Zhirakovskaya E."/>
        </authorList>
    </citation>
    <scope>NUCLEOTIDE SEQUENCE</scope>
</reference>
<evidence type="ECO:0000256" key="1">
    <source>
        <dbReference type="ARBA" id="ARBA00004651"/>
    </source>
</evidence>
<evidence type="ECO:0000256" key="4">
    <source>
        <dbReference type="ARBA" id="ARBA00022989"/>
    </source>
</evidence>
<dbReference type="AlphaFoldDB" id="A0A3B1BTY4"/>
<dbReference type="InterPro" id="IPR005171">
    <property type="entry name" value="Cyt_c_oxidase_su4_prok"/>
</dbReference>
<dbReference type="GO" id="GO:0005886">
    <property type="term" value="C:plasma membrane"/>
    <property type="evidence" value="ECO:0007669"/>
    <property type="project" value="UniProtKB-SubCell"/>
</dbReference>
<evidence type="ECO:0000313" key="7">
    <source>
        <dbReference type="EMBL" id="VAX14190.1"/>
    </source>
</evidence>
<gene>
    <name evidence="7" type="ORF">MNBD_GAMMA24-2674</name>
</gene>
<keyword evidence="4 6" id="KW-1133">Transmembrane helix</keyword>
<feature type="transmembrane region" description="Helical" evidence="6">
    <location>
        <begin position="38"/>
        <end position="60"/>
    </location>
</feature>